<feature type="domain" description="T-SNARE coiled-coil homology" evidence="3">
    <location>
        <begin position="240"/>
        <end position="302"/>
    </location>
</feature>
<protein>
    <recommendedName>
        <fullName evidence="3">t-SNARE coiled-coil homology domain-containing protein</fullName>
    </recommendedName>
</protein>
<dbReference type="PANTHER" id="PTHR19305:SF1">
    <property type="entry name" value="SYNAPTOSOMAL-ASSOCIATED PROTEIN 47"/>
    <property type="match status" value="1"/>
</dbReference>
<keyword evidence="5" id="KW-1185">Reference proteome</keyword>
<dbReference type="EMBL" id="JANPWB010000014">
    <property type="protein sequence ID" value="KAJ1099085.1"/>
    <property type="molecule type" value="Genomic_DNA"/>
</dbReference>
<dbReference type="GO" id="GO:0031629">
    <property type="term" value="P:synaptic vesicle fusion to presynaptic active zone membrane"/>
    <property type="evidence" value="ECO:0007669"/>
    <property type="project" value="TreeGrafter"/>
</dbReference>
<dbReference type="GO" id="GO:0031201">
    <property type="term" value="C:SNARE complex"/>
    <property type="evidence" value="ECO:0007669"/>
    <property type="project" value="TreeGrafter"/>
</dbReference>
<evidence type="ECO:0000313" key="5">
    <source>
        <dbReference type="Proteomes" id="UP001066276"/>
    </source>
</evidence>
<gene>
    <name evidence="4" type="ORF">NDU88_004189</name>
</gene>
<dbReference type="PROSITE" id="PS50192">
    <property type="entry name" value="T_SNARE"/>
    <property type="match status" value="2"/>
</dbReference>
<evidence type="ECO:0000256" key="2">
    <source>
        <dbReference type="ARBA" id="ARBA00023054"/>
    </source>
</evidence>
<dbReference type="GO" id="GO:0019905">
    <property type="term" value="F:syntaxin binding"/>
    <property type="evidence" value="ECO:0007669"/>
    <property type="project" value="TreeGrafter"/>
</dbReference>
<comment type="caution">
    <text evidence="4">The sequence shown here is derived from an EMBL/GenBank/DDBJ whole genome shotgun (WGS) entry which is preliminary data.</text>
</comment>
<dbReference type="GO" id="GO:0098793">
    <property type="term" value="C:presynapse"/>
    <property type="evidence" value="ECO:0007669"/>
    <property type="project" value="GOC"/>
</dbReference>
<dbReference type="Gene3D" id="1.20.5.110">
    <property type="match status" value="2"/>
</dbReference>
<evidence type="ECO:0000259" key="3">
    <source>
        <dbReference type="PROSITE" id="PS50192"/>
    </source>
</evidence>
<dbReference type="GO" id="GO:0005484">
    <property type="term" value="F:SNAP receptor activity"/>
    <property type="evidence" value="ECO:0007669"/>
    <property type="project" value="TreeGrafter"/>
</dbReference>
<organism evidence="4 5">
    <name type="scientific">Pleurodeles waltl</name>
    <name type="common">Iberian ribbed newt</name>
    <dbReference type="NCBI Taxonomy" id="8319"/>
    <lineage>
        <taxon>Eukaryota</taxon>
        <taxon>Metazoa</taxon>
        <taxon>Chordata</taxon>
        <taxon>Craniata</taxon>
        <taxon>Vertebrata</taxon>
        <taxon>Euteleostomi</taxon>
        <taxon>Amphibia</taxon>
        <taxon>Batrachia</taxon>
        <taxon>Caudata</taxon>
        <taxon>Salamandroidea</taxon>
        <taxon>Salamandridae</taxon>
        <taxon>Pleurodelinae</taxon>
        <taxon>Pleurodeles</taxon>
    </lineage>
</organism>
<dbReference type="AlphaFoldDB" id="A0AAV7M8I3"/>
<dbReference type="FunFam" id="1.20.5.110:FF:000052">
    <property type="entry name" value="synaptosomal-associated protein 47"/>
    <property type="match status" value="1"/>
</dbReference>
<dbReference type="PANTHER" id="PTHR19305">
    <property type="entry name" value="SYNAPTOSOMAL ASSOCIATED PROTEIN"/>
    <property type="match status" value="1"/>
</dbReference>
<keyword evidence="1" id="KW-0677">Repeat</keyword>
<sequence>MIDLVSDSEKRLEDTARALHHQGEQFDNIIKGLDKIESQMDVADRMLTELESPAWWPFGGKSRKSSTGLKSKQLSSSEFSKALGKEGLILKLPVVFSNKKDTNLQPGNLSVLVSSLEINDPNAHLVHRYEREDIDDIKVVTPYEIIVRQRFIGKPDITYQLLSAKMFDAISVLEVQYKKKIEFLEGALVFSRGSKFPEADTGGSFWQTGHLPNLFDKAAGFIDGIVHSGPSAEGGEQAQMQEQTVTEQETHELRKILMKLKTVALDTETELQKQEEALEVISSSTDRATLSIDKQNHRMRKLL</sequence>
<evidence type="ECO:0000256" key="1">
    <source>
        <dbReference type="ARBA" id="ARBA00022737"/>
    </source>
</evidence>
<dbReference type="InterPro" id="IPR000727">
    <property type="entry name" value="T_SNARE_dom"/>
</dbReference>
<name>A0AAV7M8I3_PLEWA</name>
<proteinExistence type="predicted"/>
<dbReference type="GO" id="GO:0016082">
    <property type="term" value="P:synaptic vesicle priming"/>
    <property type="evidence" value="ECO:0007669"/>
    <property type="project" value="TreeGrafter"/>
</dbReference>
<reference evidence="4" key="1">
    <citation type="journal article" date="2022" name="bioRxiv">
        <title>Sequencing and chromosome-scale assembly of the giantPleurodeles waltlgenome.</title>
        <authorList>
            <person name="Brown T."/>
            <person name="Elewa A."/>
            <person name="Iarovenko S."/>
            <person name="Subramanian E."/>
            <person name="Araus A.J."/>
            <person name="Petzold A."/>
            <person name="Susuki M."/>
            <person name="Suzuki K.-i.T."/>
            <person name="Hayashi T."/>
            <person name="Toyoda A."/>
            <person name="Oliveira C."/>
            <person name="Osipova E."/>
            <person name="Leigh N.D."/>
            <person name="Simon A."/>
            <person name="Yun M.H."/>
        </authorList>
    </citation>
    <scope>NUCLEOTIDE SEQUENCE</scope>
    <source>
        <strain evidence="4">20211129_DDA</strain>
        <tissue evidence="4">Liver</tissue>
    </source>
</reference>
<accession>A0AAV7M8I3</accession>
<keyword evidence="2" id="KW-0175">Coiled coil</keyword>
<feature type="domain" description="T-SNARE coiled-coil homology" evidence="3">
    <location>
        <begin position="14"/>
        <end position="50"/>
    </location>
</feature>
<dbReference type="SUPFAM" id="SSF58038">
    <property type="entry name" value="SNARE fusion complex"/>
    <property type="match status" value="2"/>
</dbReference>
<dbReference type="GO" id="GO:0005886">
    <property type="term" value="C:plasma membrane"/>
    <property type="evidence" value="ECO:0007669"/>
    <property type="project" value="TreeGrafter"/>
</dbReference>
<dbReference type="Proteomes" id="UP001066276">
    <property type="component" value="Chromosome 10"/>
</dbReference>
<evidence type="ECO:0000313" key="4">
    <source>
        <dbReference type="EMBL" id="KAJ1099085.1"/>
    </source>
</evidence>